<organism evidence="3 4">
    <name type="scientific">Oceanobacillus halophilus</name>
    <dbReference type="NCBI Taxonomy" id="930130"/>
    <lineage>
        <taxon>Bacteria</taxon>
        <taxon>Bacillati</taxon>
        <taxon>Bacillota</taxon>
        <taxon>Bacilli</taxon>
        <taxon>Bacillales</taxon>
        <taxon>Bacillaceae</taxon>
        <taxon>Oceanobacillus</taxon>
    </lineage>
</organism>
<dbReference type="Pfam" id="PF13279">
    <property type="entry name" value="4HBT_2"/>
    <property type="match status" value="1"/>
</dbReference>
<comment type="caution">
    <text evidence="3">The sequence shown here is derived from an EMBL/GenBank/DDBJ whole genome shotgun (WGS) entry which is preliminary data.</text>
</comment>
<dbReference type="SUPFAM" id="SSF54637">
    <property type="entry name" value="Thioesterase/thiol ester dehydrase-isomerase"/>
    <property type="match status" value="1"/>
</dbReference>
<dbReference type="CDD" id="cd00586">
    <property type="entry name" value="4HBT"/>
    <property type="match status" value="1"/>
</dbReference>
<dbReference type="PANTHER" id="PTHR31793:SF27">
    <property type="entry name" value="NOVEL THIOESTERASE SUPERFAMILY DOMAIN AND SAPOSIN A-TYPE DOMAIN CONTAINING PROTEIN (0610012H03RIK)"/>
    <property type="match status" value="1"/>
</dbReference>
<dbReference type="Gene3D" id="3.10.129.10">
    <property type="entry name" value="Hotdog Thioesterase"/>
    <property type="match status" value="1"/>
</dbReference>
<evidence type="ECO:0000313" key="3">
    <source>
        <dbReference type="EMBL" id="RKQ35737.1"/>
    </source>
</evidence>
<evidence type="ECO:0000256" key="2">
    <source>
        <dbReference type="ARBA" id="ARBA00022801"/>
    </source>
</evidence>
<accession>A0A495A7F7</accession>
<dbReference type="PANTHER" id="PTHR31793">
    <property type="entry name" value="4-HYDROXYBENZOYL-COA THIOESTERASE FAMILY MEMBER"/>
    <property type="match status" value="1"/>
</dbReference>
<dbReference type="InterPro" id="IPR050563">
    <property type="entry name" value="4-hydroxybenzoyl-CoA_TE"/>
</dbReference>
<dbReference type="RefSeq" id="WP_121203404.1">
    <property type="nucleotide sequence ID" value="NZ_RBZP01000002.1"/>
</dbReference>
<sequence>MTNSYDVEIYVRFCETDAVGHVNNTSHFLYFEEARSKFFRMIHPNRQSSSSFILASIKCDYLEQAYAGEVLKVSTNVLSLGNKSFTISHRLLTSDGSKIIAEAEAVTVCFDFTSQKTIPLNAKLKESKS</sequence>
<dbReference type="GO" id="GO:0047617">
    <property type="term" value="F:fatty acyl-CoA hydrolase activity"/>
    <property type="evidence" value="ECO:0007669"/>
    <property type="project" value="TreeGrafter"/>
</dbReference>
<dbReference type="EMBL" id="RBZP01000002">
    <property type="protein sequence ID" value="RKQ35737.1"/>
    <property type="molecule type" value="Genomic_DNA"/>
</dbReference>
<protein>
    <submittedName>
        <fullName evidence="3">Acyl-CoA thioesterase</fullName>
    </submittedName>
</protein>
<comment type="similarity">
    <text evidence="1">Belongs to the 4-hydroxybenzoyl-CoA thioesterase family.</text>
</comment>
<reference evidence="3 4" key="1">
    <citation type="journal article" date="2016" name="Int. J. Syst. Evol. Microbiol.">
        <title>Oceanobacillus halophilus sp. nov., a novel moderately halophilic bacterium from a hypersaline lake.</title>
        <authorList>
            <person name="Amoozegar M.A."/>
            <person name="Bagheri M."/>
            <person name="Makhdoumi A."/>
            <person name="Nikou M.M."/>
            <person name="Fazeli S.A.S."/>
            <person name="Schumann P."/>
            <person name="Sproer C."/>
            <person name="Sanchez-Porro C."/>
            <person name="Ventosa A."/>
        </authorList>
    </citation>
    <scope>NUCLEOTIDE SEQUENCE [LARGE SCALE GENOMIC DNA]</scope>
    <source>
        <strain evidence="3 4">DSM 23996</strain>
    </source>
</reference>
<name>A0A495A7F7_9BACI</name>
<proteinExistence type="inferred from homology"/>
<evidence type="ECO:0000313" key="4">
    <source>
        <dbReference type="Proteomes" id="UP000269301"/>
    </source>
</evidence>
<dbReference type="AlphaFoldDB" id="A0A495A7F7"/>
<dbReference type="OrthoDB" id="9799036at2"/>
<dbReference type="Proteomes" id="UP000269301">
    <property type="component" value="Unassembled WGS sequence"/>
</dbReference>
<keyword evidence="4" id="KW-1185">Reference proteome</keyword>
<gene>
    <name evidence="3" type="ORF">D8M06_05605</name>
</gene>
<evidence type="ECO:0000256" key="1">
    <source>
        <dbReference type="ARBA" id="ARBA00005953"/>
    </source>
</evidence>
<keyword evidence="2" id="KW-0378">Hydrolase</keyword>
<dbReference type="InterPro" id="IPR029069">
    <property type="entry name" value="HotDog_dom_sf"/>
</dbReference>